<comment type="caution">
    <text evidence="2">The sequence shown here is derived from an EMBL/GenBank/DDBJ whole genome shotgun (WGS) entry which is preliminary data.</text>
</comment>
<feature type="region of interest" description="Disordered" evidence="1">
    <location>
        <begin position="1"/>
        <end position="33"/>
    </location>
</feature>
<feature type="region of interest" description="Disordered" evidence="1">
    <location>
        <begin position="459"/>
        <end position="499"/>
    </location>
</feature>
<reference evidence="2" key="1">
    <citation type="submission" date="2019-12" db="EMBL/GenBank/DDBJ databases">
        <title>Genome sequencing and annotation of Brassica cretica.</title>
        <authorList>
            <person name="Studholme D.J."/>
            <person name="Sarris P."/>
        </authorList>
    </citation>
    <scope>NUCLEOTIDE SEQUENCE</scope>
    <source>
        <strain evidence="2">PFS-109/04</strain>
        <tissue evidence="2">Leaf</tissue>
    </source>
</reference>
<dbReference type="AlphaFoldDB" id="A0A8S9SBQ1"/>
<protein>
    <submittedName>
        <fullName evidence="2">Uncharacterized protein</fullName>
    </submittedName>
</protein>
<accession>A0A8S9SBQ1</accession>
<evidence type="ECO:0000313" key="3">
    <source>
        <dbReference type="Proteomes" id="UP000712600"/>
    </source>
</evidence>
<evidence type="ECO:0000313" key="2">
    <source>
        <dbReference type="EMBL" id="KAF3598738.1"/>
    </source>
</evidence>
<dbReference type="Proteomes" id="UP000712600">
    <property type="component" value="Unassembled WGS sequence"/>
</dbReference>
<name>A0A8S9SBQ1_BRACR</name>
<organism evidence="2 3">
    <name type="scientific">Brassica cretica</name>
    <name type="common">Mustard</name>
    <dbReference type="NCBI Taxonomy" id="69181"/>
    <lineage>
        <taxon>Eukaryota</taxon>
        <taxon>Viridiplantae</taxon>
        <taxon>Streptophyta</taxon>
        <taxon>Embryophyta</taxon>
        <taxon>Tracheophyta</taxon>
        <taxon>Spermatophyta</taxon>
        <taxon>Magnoliopsida</taxon>
        <taxon>eudicotyledons</taxon>
        <taxon>Gunneridae</taxon>
        <taxon>Pentapetalae</taxon>
        <taxon>rosids</taxon>
        <taxon>malvids</taxon>
        <taxon>Brassicales</taxon>
        <taxon>Brassicaceae</taxon>
        <taxon>Brassiceae</taxon>
        <taxon>Brassica</taxon>
    </lineage>
</organism>
<proteinExistence type="predicted"/>
<evidence type="ECO:0000256" key="1">
    <source>
        <dbReference type="SAM" id="MobiDB-lite"/>
    </source>
</evidence>
<sequence>MTEQSRERASDRQRSSQATARERSAPTVGHGDVTSKKIKLESVLLSFDRFVVTRPFCHHSAQIVLSQSLDSISRGHSAQIILVQSLGSISRGYSLALLTRRRSFCRHLIVLSSLDRSVITRSFCHHSTVLSSLGAHRSLAVARLDLSRSLGADRSREVSWLDLSLSLARSPHSAQIILSKSLDSISRSPSTQSLTVARLDLSQSLGSISRNHSLALLTRCRSFSRSYSDRSILQLFGTDHSLAVAWISLSRSLDLLSCGHSTRSLRYSVQIAVTRLVFLRSLDSLFPVTRHGYLSRRYSAWIALSQSLGSISRGHSTLSVAVTRLALCGYSSWIALSQLLGADRSLAVPRIDLSRSLDSLSYSHSTRSLRLLVMDSSLVDTRLGSLSRSHSDRSFAVTRLAFLRSLDSLSTVTRHGSLSRSYSARIALSQSLGLLASLEHDVIPRRHVHPLSIDTSSMATCSDGSEHCPHRSFAQPSQSKKSDQNQKYVDDSSPETVRL</sequence>
<gene>
    <name evidence="2" type="ORF">F2Q69_00034714</name>
</gene>
<feature type="compositionally biased region" description="Basic and acidic residues" evidence="1">
    <location>
        <begin position="480"/>
        <end position="490"/>
    </location>
</feature>
<dbReference type="EMBL" id="QGKX02000004">
    <property type="protein sequence ID" value="KAF3598738.1"/>
    <property type="molecule type" value="Genomic_DNA"/>
</dbReference>
<feature type="compositionally biased region" description="Basic and acidic residues" evidence="1">
    <location>
        <begin position="1"/>
        <end position="24"/>
    </location>
</feature>